<comment type="caution">
    <text evidence="2">The sequence shown here is derived from an EMBL/GenBank/DDBJ whole genome shotgun (WGS) entry which is preliminary data.</text>
</comment>
<gene>
    <name evidence="2" type="ORF">ZIOFF_042259</name>
</gene>
<keyword evidence="1" id="KW-0812">Transmembrane</keyword>
<keyword evidence="3" id="KW-1185">Reference proteome</keyword>
<evidence type="ECO:0000313" key="3">
    <source>
        <dbReference type="Proteomes" id="UP000734854"/>
    </source>
</evidence>
<dbReference type="InterPro" id="IPR011009">
    <property type="entry name" value="Kinase-like_dom_sf"/>
</dbReference>
<accession>A0A8J5GKP1</accession>
<feature type="transmembrane region" description="Helical" evidence="1">
    <location>
        <begin position="105"/>
        <end position="129"/>
    </location>
</feature>
<dbReference type="AlphaFoldDB" id="A0A8J5GKP1"/>
<evidence type="ECO:0000256" key="1">
    <source>
        <dbReference type="SAM" id="Phobius"/>
    </source>
</evidence>
<evidence type="ECO:0000313" key="2">
    <source>
        <dbReference type="EMBL" id="KAG6502367.1"/>
    </source>
</evidence>
<dbReference type="EMBL" id="JACMSC010000011">
    <property type="protein sequence ID" value="KAG6502367.1"/>
    <property type="molecule type" value="Genomic_DNA"/>
</dbReference>
<protein>
    <submittedName>
        <fullName evidence="2">Uncharacterized protein</fullName>
    </submittedName>
</protein>
<sequence>MHSADFVNYLVAPSNASNMETEGAPQVGTIECSKRAQSVLRLCRLARFAKFSIAATSCSLNATLNPYIAIEFATYPPTETCQPLTSQFDIAPPPSPPPSRNNKTIIIVISAIGGCFVLIMAVVFVWWCIWKRHPGSVPNPGKRHLEGKKSKAGRTLSWSERLKITIGAAEDLEAKIADLGLSKAYRGDDEINVSTNVVGTPGYVDPELNNINIPICLILLCVACETMSM</sequence>
<proteinExistence type="predicted"/>
<dbReference type="CDD" id="cd12087">
    <property type="entry name" value="TM_EGFR-like"/>
    <property type="match status" value="1"/>
</dbReference>
<reference evidence="2 3" key="1">
    <citation type="submission" date="2020-08" db="EMBL/GenBank/DDBJ databases">
        <title>Plant Genome Project.</title>
        <authorList>
            <person name="Zhang R.-G."/>
        </authorList>
    </citation>
    <scope>NUCLEOTIDE SEQUENCE [LARGE SCALE GENOMIC DNA]</scope>
    <source>
        <tissue evidence="2">Rhizome</tissue>
    </source>
</reference>
<dbReference type="SUPFAM" id="SSF56112">
    <property type="entry name" value="Protein kinase-like (PK-like)"/>
    <property type="match status" value="1"/>
</dbReference>
<dbReference type="Proteomes" id="UP000734854">
    <property type="component" value="Unassembled WGS sequence"/>
</dbReference>
<organism evidence="2 3">
    <name type="scientific">Zingiber officinale</name>
    <name type="common">Ginger</name>
    <name type="synonym">Amomum zingiber</name>
    <dbReference type="NCBI Taxonomy" id="94328"/>
    <lineage>
        <taxon>Eukaryota</taxon>
        <taxon>Viridiplantae</taxon>
        <taxon>Streptophyta</taxon>
        <taxon>Embryophyta</taxon>
        <taxon>Tracheophyta</taxon>
        <taxon>Spermatophyta</taxon>
        <taxon>Magnoliopsida</taxon>
        <taxon>Liliopsida</taxon>
        <taxon>Zingiberales</taxon>
        <taxon>Zingiberaceae</taxon>
        <taxon>Zingiber</taxon>
    </lineage>
</organism>
<keyword evidence="1" id="KW-1133">Transmembrane helix</keyword>
<keyword evidence="1" id="KW-0472">Membrane</keyword>
<dbReference type="Gene3D" id="1.10.510.10">
    <property type="entry name" value="Transferase(Phosphotransferase) domain 1"/>
    <property type="match status" value="1"/>
</dbReference>
<name>A0A8J5GKP1_ZINOF</name>